<dbReference type="AlphaFoldDB" id="M5RAW2"/>
<dbReference type="Proteomes" id="UP000011991">
    <property type="component" value="Unassembled WGS sequence"/>
</dbReference>
<keyword evidence="3" id="KW-1185">Reference proteome</keyword>
<feature type="compositionally biased region" description="Basic and acidic residues" evidence="1">
    <location>
        <begin position="1"/>
        <end position="14"/>
    </location>
</feature>
<evidence type="ECO:0008006" key="4">
    <source>
        <dbReference type="Google" id="ProtNLM"/>
    </source>
</evidence>
<comment type="caution">
    <text evidence="2">The sequence shown here is derived from an EMBL/GenBank/DDBJ whole genome shotgun (WGS) entry which is preliminary data.</text>
</comment>
<organism evidence="2 3">
    <name type="scientific">Rhodopirellula maiorica SM1</name>
    <dbReference type="NCBI Taxonomy" id="1265738"/>
    <lineage>
        <taxon>Bacteria</taxon>
        <taxon>Pseudomonadati</taxon>
        <taxon>Planctomycetota</taxon>
        <taxon>Planctomycetia</taxon>
        <taxon>Pirellulales</taxon>
        <taxon>Pirellulaceae</taxon>
        <taxon>Novipirellula</taxon>
    </lineage>
</organism>
<dbReference type="EMBL" id="ANOG01000984">
    <property type="protein sequence ID" value="EMI16196.1"/>
    <property type="molecule type" value="Genomic_DNA"/>
</dbReference>
<proteinExistence type="predicted"/>
<feature type="compositionally biased region" description="Basic and acidic residues" evidence="1">
    <location>
        <begin position="55"/>
        <end position="64"/>
    </location>
</feature>
<gene>
    <name evidence="2" type="ORF">RMSM_06864</name>
</gene>
<evidence type="ECO:0000313" key="3">
    <source>
        <dbReference type="Proteomes" id="UP000011991"/>
    </source>
</evidence>
<reference evidence="2 3" key="1">
    <citation type="journal article" date="2013" name="Mar. Genomics">
        <title>Expression of sulfatases in Rhodopirellula baltica and the diversity of sulfatases in the genus Rhodopirellula.</title>
        <authorList>
            <person name="Wegner C.E."/>
            <person name="Richter-Heitmann T."/>
            <person name="Klindworth A."/>
            <person name="Klockow C."/>
            <person name="Richter M."/>
            <person name="Achstetter T."/>
            <person name="Glockner F.O."/>
            <person name="Harder J."/>
        </authorList>
    </citation>
    <scope>NUCLEOTIDE SEQUENCE [LARGE SCALE GENOMIC DNA]</scope>
    <source>
        <strain evidence="2 3">SM1</strain>
    </source>
</reference>
<evidence type="ECO:0000313" key="2">
    <source>
        <dbReference type="EMBL" id="EMI16196.1"/>
    </source>
</evidence>
<protein>
    <recommendedName>
        <fullName evidence="4">N-sulphoglucosamine sulphohydrolase C-terminal domain-containing protein</fullName>
    </recommendedName>
</protein>
<dbReference type="SUPFAM" id="SSF53649">
    <property type="entry name" value="Alkaline phosphatase-like"/>
    <property type="match status" value="1"/>
</dbReference>
<dbReference type="PATRIC" id="fig|1265738.3.peg.6852"/>
<name>M5RAW2_9BACT</name>
<sequence length="138" mass="15118">MEASADKRIGRLEQGKMPAGTVAQLYDMEADPAEQENLYRSHPEVAQRLLSQLESDVRRGRSTDGPELSNDVRVNLKQPRSSPANKSSAATKSRAKKTNKENNNGLDIKNSLSVRNAYPFGGRFDTGTRACIDRVAAA</sequence>
<evidence type="ECO:0000256" key="1">
    <source>
        <dbReference type="SAM" id="MobiDB-lite"/>
    </source>
</evidence>
<dbReference type="InterPro" id="IPR017850">
    <property type="entry name" value="Alkaline_phosphatase_core_sf"/>
</dbReference>
<accession>M5RAW2</accession>
<dbReference type="Gene3D" id="3.30.1120.10">
    <property type="match status" value="1"/>
</dbReference>
<feature type="region of interest" description="Disordered" evidence="1">
    <location>
        <begin position="1"/>
        <end position="108"/>
    </location>
</feature>